<evidence type="ECO:0000313" key="1">
    <source>
        <dbReference type="EMBL" id="NGY03817.1"/>
    </source>
</evidence>
<dbReference type="CDD" id="cd00299">
    <property type="entry name" value="GST_C_family"/>
    <property type="match status" value="1"/>
</dbReference>
<dbReference type="SUPFAM" id="SSF47616">
    <property type="entry name" value="GST C-terminal domain-like"/>
    <property type="match status" value="1"/>
</dbReference>
<evidence type="ECO:0008006" key="3">
    <source>
        <dbReference type="Google" id="ProtNLM"/>
    </source>
</evidence>
<dbReference type="Gene3D" id="1.20.1050.10">
    <property type="match status" value="2"/>
</dbReference>
<comment type="caution">
    <text evidence="1">The sequence shown here is derived from an EMBL/GenBank/DDBJ whole genome shotgun (WGS) entry which is preliminary data.</text>
</comment>
<dbReference type="EMBL" id="JAAMOW010000001">
    <property type="protein sequence ID" value="NGY03817.1"/>
    <property type="molecule type" value="Genomic_DNA"/>
</dbReference>
<proteinExistence type="predicted"/>
<dbReference type="Gene3D" id="3.40.30.10">
    <property type="entry name" value="Glutaredoxin"/>
    <property type="match status" value="1"/>
</dbReference>
<dbReference type="Pfam" id="PF13410">
    <property type="entry name" value="GST_C_2"/>
    <property type="match status" value="1"/>
</dbReference>
<accession>A0A6M2BP33</accession>
<dbReference type="InterPro" id="IPR036282">
    <property type="entry name" value="Glutathione-S-Trfase_C_sf"/>
</dbReference>
<protein>
    <recommendedName>
        <fullName evidence="3">Glutathione S-transferase family protein</fullName>
    </recommendedName>
</protein>
<gene>
    <name evidence="1" type="ORF">G7Y85_03500</name>
</gene>
<dbReference type="AlphaFoldDB" id="A0A6M2BP33"/>
<keyword evidence="2" id="KW-1185">Reference proteome</keyword>
<name>A0A6M2BP33_9GAMM</name>
<organism evidence="1 2">
    <name type="scientific">Solimonas terrae</name>
    <dbReference type="NCBI Taxonomy" id="1396819"/>
    <lineage>
        <taxon>Bacteria</taxon>
        <taxon>Pseudomonadati</taxon>
        <taxon>Pseudomonadota</taxon>
        <taxon>Gammaproteobacteria</taxon>
        <taxon>Nevskiales</taxon>
        <taxon>Nevskiaceae</taxon>
        <taxon>Solimonas</taxon>
    </lineage>
</organism>
<reference evidence="1 2" key="1">
    <citation type="journal article" date="2014" name="Int. J. Syst. Evol. Microbiol.">
        <title>Solimonas terrae sp. nov., isolated from soil.</title>
        <authorList>
            <person name="Kim S.J."/>
            <person name="Moon J.Y."/>
            <person name="Weon H.Y."/>
            <person name="Ahn J.H."/>
            <person name="Chen W.M."/>
            <person name="Kwon S.W."/>
        </authorList>
    </citation>
    <scope>NUCLEOTIDE SEQUENCE [LARGE SCALE GENOMIC DNA]</scope>
    <source>
        <strain evidence="1 2">KIS83-12</strain>
    </source>
</reference>
<dbReference type="Proteomes" id="UP000472676">
    <property type="component" value="Unassembled WGS sequence"/>
</dbReference>
<sequence length="365" mass="41261">MTAVLWGSELSPYFLKTEALCRYAGLATVRRPDGGGTLENLRLLLRIKRAQAGHRVQRWPGPDVLDEYPLVPYLLTDDGAVHYDSSGIAGWLDEHRPAAAAALIPDDPELGHVCRLIDEAIDEIGLYCVHHHRWVVSRKDNNAGARLAHEFRSLIPAPLRPVYARHFAARQTRRLPYLFSVADGGLIWPDDGFLKPPARAGFPGTHERLEEAWDELVDAADFALRHRPYLLGERFTLADAALYGQLGMNTSDPSSEWRIRLRAPRLRAWLDDIAAGRHVGSSGPLSCSDHLGPLLAWVQSCFVPLMEANAAAHQRWRQRNQLDWNEKAFERGEALFDLQWRGAPARTVVKRFQVRVWRDLQSDSR</sequence>
<evidence type="ECO:0000313" key="2">
    <source>
        <dbReference type="Proteomes" id="UP000472676"/>
    </source>
</evidence>
<dbReference type="RefSeq" id="WP_166251681.1">
    <property type="nucleotide sequence ID" value="NZ_JAAMOW010000001.1"/>
</dbReference>